<dbReference type="AlphaFoldDB" id="A0A4R5A665"/>
<name>A0A4R5A665_9ACTN</name>
<evidence type="ECO:0000259" key="8">
    <source>
        <dbReference type="PROSITE" id="PS52029"/>
    </source>
</evidence>
<evidence type="ECO:0000256" key="1">
    <source>
        <dbReference type="ARBA" id="ARBA00004752"/>
    </source>
</evidence>
<evidence type="ECO:0000256" key="5">
    <source>
        <dbReference type="ARBA" id="ARBA00023316"/>
    </source>
</evidence>
<keyword evidence="2" id="KW-0808">Transferase</keyword>
<dbReference type="GO" id="GO:0008360">
    <property type="term" value="P:regulation of cell shape"/>
    <property type="evidence" value="ECO:0007669"/>
    <property type="project" value="UniProtKB-UniRule"/>
</dbReference>
<dbReference type="InterPro" id="IPR050979">
    <property type="entry name" value="LD-transpeptidase"/>
</dbReference>
<dbReference type="GO" id="GO:0005576">
    <property type="term" value="C:extracellular region"/>
    <property type="evidence" value="ECO:0007669"/>
    <property type="project" value="TreeGrafter"/>
</dbReference>
<dbReference type="InterPro" id="IPR036366">
    <property type="entry name" value="PGBDSf"/>
</dbReference>
<feature type="active site" description="Nucleophile" evidence="6">
    <location>
        <position position="268"/>
    </location>
</feature>
<dbReference type="GO" id="GO:0018104">
    <property type="term" value="P:peptidoglycan-protein cross-linking"/>
    <property type="evidence" value="ECO:0007669"/>
    <property type="project" value="TreeGrafter"/>
</dbReference>
<gene>
    <name evidence="9" type="ORF">E1262_26440</name>
</gene>
<accession>A0A4R5A665</accession>
<evidence type="ECO:0000256" key="2">
    <source>
        <dbReference type="ARBA" id="ARBA00022679"/>
    </source>
</evidence>
<feature type="compositionally biased region" description="Basic and acidic residues" evidence="7">
    <location>
        <begin position="151"/>
        <end position="162"/>
    </location>
</feature>
<protein>
    <submittedName>
        <fullName evidence="9">Peptidoglycan-binding protein</fullName>
    </submittedName>
</protein>
<dbReference type="PANTHER" id="PTHR30582">
    <property type="entry name" value="L,D-TRANSPEPTIDASE"/>
    <property type="match status" value="1"/>
</dbReference>
<dbReference type="GO" id="GO:0016740">
    <property type="term" value="F:transferase activity"/>
    <property type="evidence" value="ECO:0007669"/>
    <property type="project" value="UniProtKB-KW"/>
</dbReference>
<dbReference type="InterPro" id="IPR005490">
    <property type="entry name" value="LD_TPept_cat_dom"/>
</dbReference>
<reference evidence="9 10" key="1">
    <citation type="submission" date="2019-02" db="EMBL/GenBank/DDBJ databases">
        <title>Draft genome sequences of novel Actinobacteria.</title>
        <authorList>
            <person name="Sahin N."/>
            <person name="Ay H."/>
            <person name="Saygin H."/>
        </authorList>
    </citation>
    <scope>NUCLEOTIDE SEQUENCE [LARGE SCALE GENOMIC DNA]</scope>
    <source>
        <strain evidence="9 10">8K307</strain>
    </source>
</reference>
<dbReference type="GO" id="GO:0071555">
    <property type="term" value="P:cell wall organization"/>
    <property type="evidence" value="ECO:0007669"/>
    <property type="project" value="UniProtKB-UniRule"/>
</dbReference>
<keyword evidence="3 6" id="KW-0133">Cell shape</keyword>
<evidence type="ECO:0000256" key="7">
    <source>
        <dbReference type="SAM" id="MobiDB-lite"/>
    </source>
</evidence>
<dbReference type="CDD" id="cd16913">
    <property type="entry name" value="YkuD_like"/>
    <property type="match status" value="1"/>
</dbReference>
<dbReference type="Proteomes" id="UP000295217">
    <property type="component" value="Unassembled WGS sequence"/>
</dbReference>
<proteinExistence type="predicted"/>
<keyword evidence="10" id="KW-1185">Reference proteome</keyword>
<evidence type="ECO:0000256" key="3">
    <source>
        <dbReference type="ARBA" id="ARBA00022960"/>
    </source>
</evidence>
<dbReference type="Gene3D" id="1.10.101.10">
    <property type="entry name" value="PGBD-like superfamily/PGBD"/>
    <property type="match status" value="2"/>
</dbReference>
<dbReference type="EMBL" id="SMLB01000057">
    <property type="protein sequence ID" value="TDD65082.1"/>
    <property type="molecule type" value="Genomic_DNA"/>
</dbReference>
<dbReference type="OrthoDB" id="8887048at2"/>
<evidence type="ECO:0000313" key="9">
    <source>
        <dbReference type="EMBL" id="TDD65082.1"/>
    </source>
</evidence>
<feature type="active site" description="Proton donor/acceptor" evidence="6">
    <location>
        <position position="251"/>
    </location>
</feature>
<dbReference type="GO" id="GO:0071972">
    <property type="term" value="F:peptidoglycan L,D-transpeptidase activity"/>
    <property type="evidence" value="ECO:0007669"/>
    <property type="project" value="TreeGrafter"/>
</dbReference>
<dbReference type="InterPro" id="IPR002477">
    <property type="entry name" value="Peptidoglycan-bd-like"/>
</dbReference>
<sequence>MAAGASGDQVRELQARLKQLQWYEPDITGEFDDVTVAAVSGFQEKRELPATGAVDQATWDTLVGMTRTPTDDELHNRLTPGPTILGPGDTGDQVRELQARLKQIDWFDGDVTDTYGDTTTASVKGFQDKRGFPVTGEVDQRTWDKLVEMTRNPTDDELHNREPGNNGGSADGLDPRCLTGRVLCIDKSSNSLRWVIDGEVRMTLDVRFGTELTPTREGEFEVYWKSRDHVSSLYDTPMPFAMFFSRGQAVHYSPDFAANGYNGGSHGCVNVRDRDGIESLFDQVRVGDDVIVYWS</sequence>
<dbReference type="PANTHER" id="PTHR30582:SF33">
    <property type="entry name" value="EXPORTED PROTEIN"/>
    <property type="match status" value="1"/>
</dbReference>
<dbReference type="InterPro" id="IPR038063">
    <property type="entry name" value="Transpep_catalytic_dom"/>
</dbReference>
<feature type="domain" description="L,D-TPase catalytic" evidence="8">
    <location>
        <begin position="181"/>
        <end position="293"/>
    </location>
</feature>
<dbReference type="SUPFAM" id="SSF141523">
    <property type="entry name" value="L,D-transpeptidase catalytic domain-like"/>
    <property type="match status" value="1"/>
</dbReference>
<evidence type="ECO:0000256" key="6">
    <source>
        <dbReference type="PROSITE-ProRule" id="PRU01373"/>
    </source>
</evidence>
<keyword evidence="4 6" id="KW-0573">Peptidoglycan synthesis</keyword>
<evidence type="ECO:0000313" key="10">
    <source>
        <dbReference type="Proteomes" id="UP000295217"/>
    </source>
</evidence>
<dbReference type="Pfam" id="PF03734">
    <property type="entry name" value="YkuD"/>
    <property type="match status" value="1"/>
</dbReference>
<dbReference type="PROSITE" id="PS52029">
    <property type="entry name" value="LD_TPASE"/>
    <property type="match status" value="1"/>
</dbReference>
<feature type="region of interest" description="Disordered" evidence="7">
    <location>
        <begin position="151"/>
        <end position="173"/>
    </location>
</feature>
<dbReference type="InterPro" id="IPR036365">
    <property type="entry name" value="PGBD-like_sf"/>
</dbReference>
<comment type="caution">
    <text evidence="9">The sequence shown here is derived from an EMBL/GenBank/DDBJ whole genome shotgun (WGS) entry which is preliminary data.</text>
</comment>
<evidence type="ECO:0000256" key="4">
    <source>
        <dbReference type="ARBA" id="ARBA00022984"/>
    </source>
</evidence>
<dbReference type="SUPFAM" id="SSF47090">
    <property type="entry name" value="PGBD-like"/>
    <property type="match status" value="2"/>
</dbReference>
<dbReference type="Pfam" id="PF01471">
    <property type="entry name" value="PG_binding_1"/>
    <property type="match status" value="2"/>
</dbReference>
<dbReference type="UniPathway" id="UPA00219"/>
<comment type="pathway">
    <text evidence="1 6">Cell wall biogenesis; peptidoglycan biosynthesis.</text>
</comment>
<feature type="region of interest" description="Disordered" evidence="7">
    <location>
        <begin position="68"/>
        <end position="89"/>
    </location>
</feature>
<organism evidence="9 10">
    <name type="scientific">Jiangella aurantiaca</name>
    <dbReference type="NCBI Taxonomy" id="2530373"/>
    <lineage>
        <taxon>Bacteria</taxon>
        <taxon>Bacillati</taxon>
        <taxon>Actinomycetota</taxon>
        <taxon>Actinomycetes</taxon>
        <taxon>Jiangellales</taxon>
        <taxon>Jiangellaceae</taxon>
        <taxon>Jiangella</taxon>
    </lineage>
</organism>
<dbReference type="Gene3D" id="2.40.440.10">
    <property type="entry name" value="L,D-transpeptidase catalytic domain-like"/>
    <property type="match status" value="1"/>
</dbReference>
<keyword evidence="5 6" id="KW-0961">Cell wall biogenesis/degradation</keyword>